<reference evidence="15" key="1">
    <citation type="submission" date="2019-08" db="EMBL/GenBank/DDBJ databases">
        <title>The improved chromosome-level genome for the pearl oyster Pinctada fucata martensii using PacBio sequencing and Hi-C.</title>
        <authorList>
            <person name="Zheng Z."/>
        </authorList>
    </citation>
    <scope>NUCLEOTIDE SEQUENCE</scope>
    <source>
        <strain evidence="15">ZZ-2019</strain>
        <tissue evidence="15">Adductor muscle</tissue>
    </source>
</reference>
<evidence type="ECO:0000313" key="15">
    <source>
        <dbReference type="EMBL" id="KAK3086673.1"/>
    </source>
</evidence>
<dbReference type="PANTHER" id="PTHR23221:SF7">
    <property type="entry name" value="PHOSPHATIDYLINOSITOL-GLYCAN-SPECIFIC PHOSPHOLIPASE D"/>
    <property type="match status" value="1"/>
</dbReference>
<evidence type="ECO:0000256" key="8">
    <source>
        <dbReference type="ARBA" id="ARBA00022801"/>
    </source>
</evidence>
<comment type="subcellular location">
    <subcellularLocation>
        <location evidence="1">Secreted</location>
    </subcellularLocation>
</comment>
<keyword evidence="6" id="KW-0732">Signal</keyword>
<comment type="catalytic activity">
    <reaction evidence="11">
        <text>a 6-(alpha-D-glucosaminyl)-1-(1,2-diacyl-sn-glycero-3-phospho)-1D-myo-inositol + H2O = 6-(alpha-D-glucosaminyl)-1D-myo-inositol + a 1,2-diacyl-sn-glycero-3-phosphate + H(+)</text>
        <dbReference type="Rhea" id="RHEA:10832"/>
        <dbReference type="ChEBI" id="CHEBI:15377"/>
        <dbReference type="ChEBI" id="CHEBI:15378"/>
        <dbReference type="ChEBI" id="CHEBI:57997"/>
        <dbReference type="ChEBI" id="CHEBI:58608"/>
        <dbReference type="ChEBI" id="CHEBI:58700"/>
        <dbReference type="EC" id="3.1.4.50"/>
    </reaction>
</comment>
<name>A0AA88XQ66_PINIB</name>
<evidence type="ECO:0000256" key="1">
    <source>
        <dbReference type="ARBA" id="ARBA00004613"/>
    </source>
</evidence>
<evidence type="ECO:0000256" key="11">
    <source>
        <dbReference type="ARBA" id="ARBA00093237"/>
    </source>
</evidence>
<evidence type="ECO:0000256" key="2">
    <source>
        <dbReference type="ARBA" id="ARBA00008652"/>
    </source>
</evidence>
<evidence type="ECO:0000256" key="9">
    <source>
        <dbReference type="ARBA" id="ARBA00023180"/>
    </source>
</evidence>
<keyword evidence="16" id="KW-1185">Reference proteome</keyword>
<sequence>MMHLEQNHDQRTENQRSKDGDPPRSGYHHESLLLDKHEDAFLGGAPYPDTFYNPLCYGGAYHNISEDTHWTPFLNASINYINKQPKPWSDATEKLVVFIMSVTSHQVADIVWHSLGIDQGFLSTMGFLFQEIADKSPFLVDNLQIYFLGGMEDMAGWTFRKWHDVANMLEKGTSACNLPHNPLYINCTKQLNPLYQGEDRAETNGYFRQPRLNGLTIKDLDIKDAHRGIVIKPGAKLKQRISARRKIVKNKKDKLKNKWKGENKNKIRNLKINYNVNMTEALFGWSLTKGDFDKDGNEDLVIGAPFYGEDENPYMGRVFVVYSSERGLPSDYLEYVYTTTNLNNLTLGFNRILSGPPAKQSRFGFSLTVLDMNEDGILDLAVGAPSFSSDDPLSYNMKYCNLGYSLSTADVNGDGHEDLIIGSPYWSRSKDFPQNGFITAVPSDKTYSGSMTIAVEKMKWGIIGDQPYGWFGHNLYSKGGVLFVDQPYYRKCDNPTKFSTNDTQSVGRLHILNFGTKYHLPKNITVVGKNRFDMLSSASDIGDPFANRSLVLAVGAPGAAVDAVVLTLPWKLSQGGSVILYRIDPDGKMTQIAKYSGDRRFTRFGDLVLTQLVLSASRNTDTGYKPYYLGSGKVYVFNLKWNI</sequence>
<evidence type="ECO:0000313" key="16">
    <source>
        <dbReference type="Proteomes" id="UP001186944"/>
    </source>
</evidence>
<keyword evidence="7" id="KW-0677">Repeat</keyword>
<dbReference type="GO" id="GO:0005615">
    <property type="term" value="C:extracellular space"/>
    <property type="evidence" value="ECO:0007669"/>
    <property type="project" value="TreeGrafter"/>
</dbReference>
<dbReference type="EMBL" id="VSWD01000012">
    <property type="protein sequence ID" value="KAK3086673.1"/>
    <property type="molecule type" value="Genomic_DNA"/>
</dbReference>
<dbReference type="InterPro" id="IPR013519">
    <property type="entry name" value="Int_alpha_beta-p"/>
</dbReference>
<comment type="similarity">
    <text evidence="2">Belongs to the GPLD1 family.</text>
</comment>
<evidence type="ECO:0000256" key="6">
    <source>
        <dbReference type="ARBA" id="ARBA00022729"/>
    </source>
</evidence>
<dbReference type="Pfam" id="PF01839">
    <property type="entry name" value="FG-GAP"/>
    <property type="match status" value="3"/>
</dbReference>
<feature type="repeat" description="FG-GAP" evidence="12">
    <location>
        <begin position="269"/>
        <end position="330"/>
    </location>
</feature>
<dbReference type="InterPro" id="IPR001028">
    <property type="entry name" value="Gprt_PLipase_D"/>
</dbReference>
<dbReference type="PANTHER" id="PTHR23221">
    <property type="entry name" value="GLYCOSYLPHOSPHATIDYLINOSITOL PHOSPHOLIPASE D"/>
    <property type="match status" value="1"/>
</dbReference>
<dbReference type="InterPro" id="IPR028994">
    <property type="entry name" value="Integrin_alpha_N"/>
</dbReference>
<evidence type="ECO:0000256" key="7">
    <source>
        <dbReference type="ARBA" id="ARBA00022737"/>
    </source>
</evidence>
<protein>
    <recommendedName>
        <fullName evidence="4">Phosphatidylinositol-glycan-specific phospholipase D</fullName>
        <ecNumber evidence="3">3.1.4.50</ecNumber>
    </recommendedName>
    <alternativeName>
        <fullName evidence="10">Glycosyl-phosphatidylinositol-specific phospholipase D</fullName>
    </alternativeName>
</protein>
<dbReference type="Pfam" id="PF00882">
    <property type="entry name" value="Zn_dep_PLPC"/>
    <property type="match status" value="1"/>
</dbReference>
<dbReference type="PROSITE" id="PS51470">
    <property type="entry name" value="FG_GAP"/>
    <property type="match status" value="2"/>
</dbReference>
<dbReference type="EC" id="3.1.4.50" evidence="3"/>
<feature type="domain" description="Phospholipase C/D" evidence="14">
    <location>
        <begin position="34"/>
        <end position="113"/>
    </location>
</feature>
<keyword evidence="5" id="KW-0964">Secreted</keyword>
<dbReference type="InterPro" id="IPR029002">
    <property type="entry name" value="PLPC/GPLD1"/>
</dbReference>
<feature type="repeat" description="FG-GAP" evidence="12">
    <location>
        <begin position="388"/>
        <end position="450"/>
    </location>
</feature>
<dbReference type="Proteomes" id="UP001186944">
    <property type="component" value="Unassembled WGS sequence"/>
</dbReference>
<evidence type="ECO:0000259" key="14">
    <source>
        <dbReference type="Pfam" id="PF00882"/>
    </source>
</evidence>
<organism evidence="15 16">
    <name type="scientific">Pinctada imbricata</name>
    <name type="common">Atlantic pearl-oyster</name>
    <name type="synonym">Pinctada martensii</name>
    <dbReference type="NCBI Taxonomy" id="66713"/>
    <lineage>
        <taxon>Eukaryota</taxon>
        <taxon>Metazoa</taxon>
        <taxon>Spiralia</taxon>
        <taxon>Lophotrochozoa</taxon>
        <taxon>Mollusca</taxon>
        <taxon>Bivalvia</taxon>
        <taxon>Autobranchia</taxon>
        <taxon>Pteriomorphia</taxon>
        <taxon>Pterioida</taxon>
        <taxon>Pterioidea</taxon>
        <taxon>Pteriidae</taxon>
        <taxon>Pinctada</taxon>
    </lineage>
</organism>
<dbReference type="PRINTS" id="PR00718">
    <property type="entry name" value="PHPHLIPASED"/>
</dbReference>
<evidence type="ECO:0000256" key="4">
    <source>
        <dbReference type="ARBA" id="ARBA00015988"/>
    </source>
</evidence>
<keyword evidence="9" id="KW-0325">Glycoprotein</keyword>
<comment type="caution">
    <text evidence="15">The sequence shown here is derived from an EMBL/GenBank/DDBJ whole genome shotgun (WGS) entry which is preliminary data.</text>
</comment>
<dbReference type="GO" id="GO:0031012">
    <property type="term" value="C:extracellular matrix"/>
    <property type="evidence" value="ECO:0007669"/>
    <property type="project" value="TreeGrafter"/>
</dbReference>
<dbReference type="GO" id="GO:0004621">
    <property type="term" value="F:glycosylphosphatidylinositol phospholipase D activity"/>
    <property type="evidence" value="ECO:0007669"/>
    <property type="project" value="UniProtKB-EC"/>
</dbReference>
<dbReference type="SMART" id="SM00191">
    <property type="entry name" value="Int_alpha"/>
    <property type="match status" value="3"/>
</dbReference>
<feature type="region of interest" description="Disordered" evidence="13">
    <location>
        <begin position="1"/>
        <end position="29"/>
    </location>
</feature>
<dbReference type="AlphaFoldDB" id="A0AA88XQ66"/>
<evidence type="ECO:0000256" key="10">
    <source>
        <dbReference type="ARBA" id="ARBA00029753"/>
    </source>
</evidence>
<gene>
    <name evidence="15" type="ORF">FSP39_021738</name>
</gene>
<accession>A0AA88XQ66</accession>
<evidence type="ECO:0000256" key="12">
    <source>
        <dbReference type="PROSITE-ProRule" id="PRU00803"/>
    </source>
</evidence>
<evidence type="ECO:0000256" key="5">
    <source>
        <dbReference type="ARBA" id="ARBA00022525"/>
    </source>
</evidence>
<dbReference type="InterPro" id="IPR013517">
    <property type="entry name" value="FG-GAP"/>
</dbReference>
<evidence type="ECO:0000256" key="3">
    <source>
        <dbReference type="ARBA" id="ARBA00012284"/>
    </source>
</evidence>
<dbReference type="SUPFAM" id="SSF69318">
    <property type="entry name" value="Integrin alpha N-terminal domain"/>
    <property type="match status" value="2"/>
</dbReference>
<keyword evidence="8" id="KW-0378">Hydrolase</keyword>
<evidence type="ECO:0000256" key="13">
    <source>
        <dbReference type="SAM" id="MobiDB-lite"/>
    </source>
</evidence>
<dbReference type="Gene3D" id="2.130.10.130">
    <property type="entry name" value="Integrin alpha, N-terminal"/>
    <property type="match status" value="2"/>
</dbReference>
<proteinExistence type="inferred from homology"/>